<dbReference type="Gene3D" id="2.70.98.10">
    <property type="match status" value="1"/>
</dbReference>
<dbReference type="UniPathway" id="UPA00242"/>
<dbReference type="InterPro" id="IPR014718">
    <property type="entry name" value="GH-type_carb-bd"/>
</dbReference>
<evidence type="ECO:0000256" key="5">
    <source>
        <dbReference type="PIRNR" id="PIRNR005096"/>
    </source>
</evidence>
<dbReference type="EMBL" id="CP024899">
    <property type="protein sequence ID" value="ATX67288.1"/>
    <property type="molecule type" value="Genomic_DNA"/>
</dbReference>
<dbReference type="PANTHER" id="PTHR10091:SF49">
    <property type="entry name" value="ALDOSE 1-EPIMERASE"/>
    <property type="match status" value="1"/>
</dbReference>
<feature type="active site" description="Proton acceptor" evidence="6">
    <location>
        <position position="294"/>
    </location>
</feature>
<keyword evidence="4 5" id="KW-0119">Carbohydrate metabolism</keyword>
<dbReference type="InterPro" id="IPR015443">
    <property type="entry name" value="Aldose_1-epimerase"/>
</dbReference>
<dbReference type="OrthoDB" id="9779408at2"/>
<protein>
    <recommendedName>
        <fullName evidence="5">Aldose 1-epimerase</fullName>
        <ecNumber evidence="5">5.1.3.3</ecNumber>
    </recommendedName>
</protein>
<evidence type="ECO:0000256" key="1">
    <source>
        <dbReference type="ARBA" id="ARBA00005028"/>
    </source>
</evidence>
<evidence type="ECO:0000256" key="7">
    <source>
        <dbReference type="PIRSR" id="PIRSR005096-2"/>
    </source>
</evidence>
<feature type="binding site" evidence="8">
    <location>
        <begin position="73"/>
        <end position="74"/>
    </location>
    <ligand>
        <name>beta-D-galactose</name>
        <dbReference type="ChEBI" id="CHEBI:27667"/>
    </ligand>
</feature>
<dbReference type="GO" id="GO:0030246">
    <property type="term" value="F:carbohydrate binding"/>
    <property type="evidence" value="ECO:0007669"/>
    <property type="project" value="InterPro"/>
</dbReference>
<evidence type="ECO:0000256" key="6">
    <source>
        <dbReference type="PIRSR" id="PIRSR005096-1"/>
    </source>
</evidence>
<dbReference type="Pfam" id="PF01263">
    <property type="entry name" value="Aldose_epim"/>
    <property type="match status" value="1"/>
</dbReference>
<dbReference type="EC" id="5.1.3.3" evidence="5"/>
<keyword evidence="3 5" id="KW-0413">Isomerase</keyword>
<dbReference type="KEGG" id="rbg:BG454_16945"/>
<gene>
    <name evidence="9" type="ORF">BG454_16945</name>
</gene>
<accession>A0A2K8KJW2</accession>
<dbReference type="GO" id="GO:0006006">
    <property type="term" value="P:glucose metabolic process"/>
    <property type="evidence" value="ECO:0007669"/>
    <property type="project" value="TreeGrafter"/>
</dbReference>
<comment type="catalytic activity">
    <reaction evidence="5">
        <text>alpha-D-glucose = beta-D-glucose</text>
        <dbReference type="Rhea" id="RHEA:10264"/>
        <dbReference type="ChEBI" id="CHEBI:15903"/>
        <dbReference type="ChEBI" id="CHEBI:17925"/>
        <dbReference type="EC" id="5.1.3.3"/>
    </reaction>
</comment>
<organism evidence="9 10">
    <name type="scientific">Roseinatronobacter bogoriensis subsp. barguzinensis</name>
    <dbReference type="NCBI Taxonomy" id="441209"/>
    <lineage>
        <taxon>Bacteria</taxon>
        <taxon>Pseudomonadati</taxon>
        <taxon>Pseudomonadota</taxon>
        <taxon>Alphaproteobacteria</taxon>
        <taxon>Rhodobacterales</taxon>
        <taxon>Paracoccaceae</taxon>
        <taxon>Roseinatronobacter</taxon>
    </lineage>
</organism>
<dbReference type="InterPro" id="IPR008183">
    <property type="entry name" value="Aldose_1/G6P_1-epimerase"/>
</dbReference>
<evidence type="ECO:0000313" key="10">
    <source>
        <dbReference type="Proteomes" id="UP000228948"/>
    </source>
</evidence>
<dbReference type="InterPro" id="IPR011013">
    <property type="entry name" value="Gal_mutarotase_sf_dom"/>
</dbReference>
<dbReference type="STRING" id="441209.GCA_001870665_03174"/>
<evidence type="ECO:0000256" key="3">
    <source>
        <dbReference type="ARBA" id="ARBA00023235"/>
    </source>
</evidence>
<feature type="binding site" evidence="7">
    <location>
        <position position="228"/>
    </location>
    <ligand>
        <name>beta-D-galactose</name>
        <dbReference type="ChEBI" id="CHEBI:27667"/>
    </ligand>
</feature>
<dbReference type="Proteomes" id="UP000228948">
    <property type="component" value="Chromosome"/>
</dbReference>
<keyword evidence="10" id="KW-1185">Reference proteome</keyword>
<reference evidence="9 10" key="1">
    <citation type="submission" date="2017-11" db="EMBL/GenBank/DDBJ databases">
        <title>Revised Sequence and Annotation of the Rhodobaca barguzinensis strain alga05 Genome.</title>
        <authorList>
            <person name="Kopejtka K."/>
            <person name="Tomasch J.M."/>
            <person name="Bunk B."/>
            <person name="Koblizek M."/>
        </authorList>
    </citation>
    <scope>NUCLEOTIDE SEQUENCE [LARGE SCALE GENOMIC DNA]</scope>
    <source>
        <strain evidence="10">alga05</strain>
    </source>
</reference>
<dbReference type="GO" id="GO:0004034">
    <property type="term" value="F:aldose 1-epimerase activity"/>
    <property type="evidence" value="ECO:0007669"/>
    <property type="project" value="UniProtKB-EC"/>
</dbReference>
<evidence type="ECO:0000256" key="4">
    <source>
        <dbReference type="ARBA" id="ARBA00023277"/>
    </source>
</evidence>
<dbReference type="SUPFAM" id="SSF74650">
    <property type="entry name" value="Galactose mutarotase-like"/>
    <property type="match status" value="1"/>
</dbReference>
<comment type="similarity">
    <text evidence="2 5">Belongs to the aldose epimerase family.</text>
</comment>
<name>A0A2K8KJW2_9RHOB</name>
<evidence type="ECO:0000256" key="2">
    <source>
        <dbReference type="ARBA" id="ARBA00006206"/>
    </source>
</evidence>
<feature type="active site" description="Proton donor" evidence="6">
    <location>
        <position position="170"/>
    </location>
</feature>
<dbReference type="InterPro" id="IPR047215">
    <property type="entry name" value="Galactose_mutarotase-like"/>
</dbReference>
<evidence type="ECO:0000256" key="8">
    <source>
        <dbReference type="PIRSR" id="PIRSR005096-3"/>
    </source>
</evidence>
<dbReference type="PANTHER" id="PTHR10091">
    <property type="entry name" value="ALDOSE-1-EPIMERASE"/>
    <property type="match status" value="1"/>
</dbReference>
<dbReference type="RefSeq" id="WP_071481727.1">
    <property type="nucleotide sequence ID" value="NZ_CP024899.1"/>
</dbReference>
<sequence length="329" mass="35883">MPEIFGHLPDGRAVERVTLQNGVLRLNLLTLGAIVQDMRLHGVDHPLVLGADSLAPYLGSMQYFGAMVGRYANRIAQGVFALDGQKYHLSRNALGRHCLHGGQQGSAARLWSIADLQADRAVFKLTLPDGEMGFPGTLNVLLCIALRASALEFDIRATCDRDTVCNFSHHGFFILDDSGSLAHHRLQIDANSYLPVDDDQIPTGEIAPVAGSRLDFRAPRNLDGAALDHNFCLSNTRTAMRPVARLDSALSGLGLQMETTEPGLQVYTANHLPKPDARGLGGRHYGRHAGIALEAQVWPDAPNQPSFPSPVLRPGDTYHQKTRYVFSRP</sequence>
<dbReference type="PIRSF" id="PIRSF005096">
    <property type="entry name" value="GALM"/>
    <property type="match status" value="1"/>
</dbReference>
<dbReference type="CDD" id="cd09019">
    <property type="entry name" value="galactose_mutarotase_like"/>
    <property type="match status" value="1"/>
</dbReference>
<dbReference type="GO" id="GO:0033499">
    <property type="term" value="P:galactose catabolic process via UDP-galactose, Leloir pathway"/>
    <property type="evidence" value="ECO:0007669"/>
    <property type="project" value="TreeGrafter"/>
</dbReference>
<proteinExistence type="inferred from homology"/>
<evidence type="ECO:0000313" key="9">
    <source>
        <dbReference type="EMBL" id="ATX67288.1"/>
    </source>
</evidence>
<dbReference type="AlphaFoldDB" id="A0A2K8KJW2"/>
<comment type="pathway">
    <text evidence="1 5">Carbohydrate metabolism; hexose metabolism.</text>
</comment>